<comment type="caution">
    <text evidence="1">The sequence shown here is derived from an EMBL/GenBank/DDBJ whole genome shotgun (WGS) entry which is preliminary data.</text>
</comment>
<name>A0ABT3G2K1_9BACT</name>
<proteinExistence type="predicted"/>
<evidence type="ECO:0000313" key="2">
    <source>
        <dbReference type="Proteomes" id="UP001165653"/>
    </source>
</evidence>
<dbReference type="Proteomes" id="UP001165653">
    <property type="component" value="Unassembled WGS sequence"/>
</dbReference>
<sequence>MAEVLTAALAANAESSELAVTPLAPLGLTCDNPCTVLVKNTASGGPSWAVLYQGGKEDARIIYPPGPVIKVRAGAAAARVLINS</sequence>
<evidence type="ECO:0000313" key="1">
    <source>
        <dbReference type="EMBL" id="MCW1913724.1"/>
    </source>
</evidence>
<organism evidence="1 2">
    <name type="scientific">Luteolibacter rhizosphaerae</name>
    <dbReference type="NCBI Taxonomy" id="2989719"/>
    <lineage>
        <taxon>Bacteria</taxon>
        <taxon>Pseudomonadati</taxon>
        <taxon>Verrucomicrobiota</taxon>
        <taxon>Verrucomicrobiia</taxon>
        <taxon>Verrucomicrobiales</taxon>
        <taxon>Verrucomicrobiaceae</taxon>
        <taxon>Luteolibacter</taxon>
    </lineage>
</organism>
<reference evidence="1" key="1">
    <citation type="submission" date="2022-10" db="EMBL/GenBank/DDBJ databases">
        <title>Luteolibacter sp. GHJ8, whole genome shotgun sequencing project.</title>
        <authorList>
            <person name="Zhao G."/>
            <person name="Shen L."/>
        </authorList>
    </citation>
    <scope>NUCLEOTIDE SEQUENCE</scope>
    <source>
        <strain evidence="1">GHJ8</strain>
    </source>
</reference>
<dbReference type="RefSeq" id="WP_264513225.1">
    <property type="nucleotide sequence ID" value="NZ_JAPDDR010000004.1"/>
</dbReference>
<gene>
    <name evidence="1" type="ORF">OJ996_09070</name>
</gene>
<protein>
    <submittedName>
        <fullName evidence="1">Uncharacterized protein</fullName>
    </submittedName>
</protein>
<dbReference type="EMBL" id="JAPDDR010000004">
    <property type="protein sequence ID" value="MCW1913724.1"/>
    <property type="molecule type" value="Genomic_DNA"/>
</dbReference>
<accession>A0ABT3G2K1</accession>
<keyword evidence="2" id="KW-1185">Reference proteome</keyword>